<dbReference type="InterPro" id="IPR025398">
    <property type="entry name" value="DUF4371"/>
</dbReference>
<feature type="domain" description="DUF4371" evidence="2">
    <location>
        <begin position="10"/>
        <end position="207"/>
    </location>
</feature>
<dbReference type="Pfam" id="PF05699">
    <property type="entry name" value="Dimer_Tnp_hAT"/>
    <property type="match status" value="1"/>
</dbReference>
<dbReference type="Proteomes" id="UP001652625">
    <property type="component" value="Chromosome 04"/>
</dbReference>
<dbReference type="GeneID" id="136079170"/>
<feature type="domain" description="HAT C-terminal dimerisation" evidence="1">
    <location>
        <begin position="477"/>
        <end position="532"/>
    </location>
</feature>
<evidence type="ECO:0000313" key="3">
    <source>
        <dbReference type="Proteomes" id="UP001652625"/>
    </source>
</evidence>
<keyword evidence="3" id="KW-1185">Reference proteome</keyword>
<reference evidence="4" key="1">
    <citation type="submission" date="2025-08" db="UniProtKB">
        <authorList>
            <consortium name="RefSeq"/>
        </authorList>
    </citation>
    <scope>IDENTIFICATION</scope>
</reference>
<dbReference type="InterPro" id="IPR008906">
    <property type="entry name" value="HATC_C_dom"/>
</dbReference>
<protein>
    <submittedName>
        <fullName evidence="4">Zinc finger MYM-type protein 1-like</fullName>
    </submittedName>
</protein>
<organism evidence="3 4">
    <name type="scientific">Hydra vulgaris</name>
    <name type="common">Hydra</name>
    <name type="synonym">Hydra attenuata</name>
    <dbReference type="NCBI Taxonomy" id="6087"/>
    <lineage>
        <taxon>Eukaryota</taxon>
        <taxon>Metazoa</taxon>
        <taxon>Cnidaria</taxon>
        <taxon>Hydrozoa</taxon>
        <taxon>Hydroidolina</taxon>
        <taxon>Anthoathecata</taxon>
        <taxon>Aplanulata</taxon>
        <taxon>Hydridae</taxon>
        <taxon>Hydra</taxon>
    </lineage>
</organism>
<dbReference type="RefSeq" id="XP_065650965.1">
    <property type="nucleotide sequence ID" value="XM_065794893.1"/>
</dbReference>
<proteinExistence type="predicted"/>
<evidence type="ECO:0000259" key="1">
    <source>
        <dbReference type="Pfam" id="PF05699"/>
    </source>
</evidence>
<dbReference type="PANTHER" id="PTHR45749:SF35">
    <property type="entry name" value="AC-LIKE TRANSPOSASE-RELATED"/>
    <property type="match status" value="1"/>
</dbReference>
<sequence length="532" mass="60928">MSVNLKSNATIDQNLQRMIENEKKHWRLVLERLFAIVLMLAERLPFRGHREQLYQPNNGNFLAQVELIAKFDPVMLEHLKRIKNKECFDTYLGKDVQNEIIGLISRRILKTIVSSVQSSKYFSVIMDCTPDVSHKEQLSILLRCVKINQEEVQIEEFFCGFFHITDSTGSGLVETFLNLLAEYNLDLMNCRGQSYDNGANMRGQYKGVQALIKEKNPRALNVPCANHTFNLMVCDAVKSVSIAINFFGTVQRIFTFFAASTVPWDILQSVSKMTVKSLSDTRWESRINSIKVVKDNLVQIIEALYKVADSSSIGVAVSEANGLANEISSYQFILSLTIWHDLLFEINKVKSFRRDESFEAIIKKLGTEPVFPQVRLSRKRRFFEYEGTDTPLNKKSKYKVDFFNAIIDVALVSLNERFKMLDSYNKILGFLTRTEKMRSLDANELLNDCKNLEISLRNPSTEESDVNHEELYSEINTFLRMEASVESKDALEILKYITASSLIEIFPNLFIALRILLTSPISVASAERSFSK</sequence>
<dbReference type="SUPFAM" id="SSF53098">
    <property type="entry name" value="Ribonuclease H-like"/>
    <property type="match status" value="1"/>
</dbReference>
<evidence type="ECO:0000313" key="4">
    <source>
        <dbReference type="RefSeq" id="XP_065650965.1"/>
    </source>
</evidence>
<dbReference type="PANTHER" id="PTHR45749">
    <property type="match status" value="1"/>
</dbReference>
<dbReference type="InterPro" id="IPR012337">
    <property type="entry name" value="RNaseH-like_sf"/>
</dbReference>
<gene>
    <name evidence="4" type="primary">LOC136079170</name>
</gene>
<dbReference type="Pfam" id="PF14291">
    <property type="entry name" value="DUF4371"/>
    <property type="match status" value="1"/>
</dbReference>
<evidence type="ECO:0000259" key="2">
    <source>
        <dbReference type="Pfam" id="PF14291"/>
    </source>
</evidence>
<accession>A0ABM4BPB0</accession>
<name>A0ABM4BPB0_HYDVU</name>